<dbReference type="InterPro" id="IPR014767">
    <property type="entry name" value="DAD_dom"/>
</dbReference>
<dbReference type="EMBL" id="RHFK02000022">
    <property type="protein sequence ID" value="TWW55252.1"/>
    <property type="molecule type" value="Genomic_DNA"/>
</dbReference>
<sequence length="48" mass="5213">MDSLMEALQSGAAFRDRRKRNPRNGTTECLCLALPVTMSVGVQCTRGA</sequence>
<name>A0A5C6MJG3_9TELE</name>
<evidence type="ECO:0000259" key="2">
    <source>
        <dbReference type="PROSITE" id="PS51231"/>
    </source>
</evidence>
<dbReference type="Proteomes" id="UP000324091">
    <property type="component" value="Chromosome 9"/>
</dbReference>
<evidence type="ECO:0000313" key="4">
    <source>
        <dbReference type="Proteomes" id="UP000324091"/>
    </source>
</evidence>
<evidence type="ECO:0000313" key="3">
    <source>
        <dbReference type="EMBL" id="TWW55252.1"/>
    </source>
</evidence>
<comment type="caution">
    <text evidence="3">The sequence shown here is derived from an EMBL/GenBank/DDBJ whole genome shotgun (WGS) entry which is preliminary data.</text>
</comment>
<keyword evidence="4" id="KW-1185">Reference proteome</keyword>
<dbReference type="PROSITE" id="PS51231">
    <property type="entry name" value="DAD"/>
    <property type="match status" value="1"/>
</dbReference>
<accession>A0A5C6MJG3</accession>
<gene>
    <name evidence="3" type="ORF">D4764_09G0003010</name>
</gene>
<proteinExistence type="predicted"/>
<reference evidence="3 4" key="1">
    <citation type="submission" date="2019-04" db="EMBL/GenBank/DDBJ databases">
        <title>Chromosome genome assembly for Takifugu flavidus.</title>
        <authorList>
            <person name="Xiao S."/>
        </authorList>
    </citation>
    <scope>NUCLEOTIDE SEQUENCE [LARGE SCALE GENOMIC DNA]</scope>
    <source>
        <strain evidence="3">HTHZ2018</strain>
        <tissue evidence="3">Muscle</tissue>
    </source>
</reference>
<evidence type="ECO:0000256" key="1">
    <source>
        <dbReference type="SAM" id="MobiDB-lite"/>
    </source>
</evidence>
<organism evidence="3 4">
    <name type="scientific">Takifugu flavidus</name>
    <name type="common">sansaifugu</name>
    <dbReference type="NCBI Taxonomy" id="433684"/>
    <lineage>
        <taxon>Eukaryota</taxon>
        <taxon>Metazoa</taxon>
        <taxon>Chordata</taxon>
        <taxon>Craniata</taxon>
        <taxon>Vertebrata</taxon>
        <taxon>Euteleostomi</taxon>
        <taxon>Actinopterygii</taxon>
        <taxon>Neopterygii</taxon>
        <taxon>Teleostei</taxon>
        <taxon>Neoteleostei</taxon>
        <taxon>Acanthomorphata</taxon>
        <taxon>Eupercaria</taxon>
        <taxon>Tetraodontiformes</taxon>
        <taxon>Tetradontoidea</taxon>
        <taxon>Tetraodontidae</taxon>
        <taxon>Takifugu</taxon>
    </lineage>
</organism>
<protein>
    <recommendedName>
        <fullName evidence="2">DAD domain-containing protein</fullName>
    </recommendedName>
</protein>
<dbReference type="AlphaFoldDB" id="A0A5C6MJG3"/>
<feature type="region of interest" description="Disordered" evidence="1">
    <location>
        <begin position="1"/>
        <end position="25"/>
    </location>
</feature>
<feature type="domain" description="DAD" evidence="2">
    <location>
        <begin position="1"/>
        <end position="26"/>
    </location>
</feature>